<evidence type="ECO:0000313" key="2">
    <source>
        <dbReference type="Proteomes" id="UP001162060"/>
    </source>
</evidence>
<accession>A0AAV1VGI8</accession>
<dbReference type="AlphaFoldDB" id="A0AAV1VGI8"/>
<name>A0AAV1VGI8_9STRA</name>
<dbReference type="Proteomes" id="UP001162060">
    <property type="component" value="Unassembled WGS sequence"/>
</dbReference>
<reference evidence="1" key="1">
    <citation type="submission" date="2024-01" db="EMBL/GenBank/DDBJ databases">
        <authorList>
            <person name="Webb A."/>
        </authorList>
    </citation>
    <scope>NUCLEOTIDE SEQUENCE</scope>
    <source>
        <strain evidence="1">Pm1</strain>
    </source>
</reference>
<proteinExistence type="predicted"/>
<gene>
    <name evidence="1" type="ORF">PM001_LOCUS31179</name>
</gene>
<protein>
    <submittedName>
        <fullName evidence="1">Uncharacterized protein</fullName>
    </submittedName>
</protein>
<organism evidence="1 2">
    <name type="scientific">Peronospora matthiolae</name>
    <dbReference type="NCBI Taxonomy" id="2874970"/>
    <lineage>
        <taxon>Eukaryota</taxon>
        <taxon>Sar</taxon>
        <taxon>Stramenopiles</taxon>
        <taxon>Oomycota</taxon>
        <taxon>Peronosporomycetes</taxon>
        <taxon>Peronosporales</taxon>
        <taxon>Peronosporaceae</taxon>
        <taxon>Peronospora</taxon>
    </lineage>
</organism>
<comment type="caution">
    <text evidence="1">The sequence shown here is derived from an EMBL/GenBank/DDBJ whole genome shotgun (WGS) entry which is preliminary data.</text>
</comment>
<evidence type="ECO:0000313" key="1">
    <source>
        <dbReference type="EMBL" id="CAK7946029.1"/>
    </source>
</evidence>
<dbReference type="EMBL" id="CAKLBY020000339">
    <property type="protein sequence ID" value="CAK7946029.1"/>
    <property type="molecule type" value="Genomic_DNA"/>
</dbReference>
<sequence>MHITLPTDTIAISLRLRTYHVKRQASRNTLGRNVPSKWIEQSPWWTQKGPVQIRSMHSSPHDILSTLEVAQVQGKSGWTFPLLSSLVSVPNSTPSKPLLL</sequence>